<dbReference type="Proteomes" id="UP000613452">
    <property type="component" value="Unassembled WGS sequence"/>
</dbReference>
<comment type="caution">
    <text evidence="1">The sequence shown here is derived from an EMBL/GenBank/DDBJ whole genome shotgun (WGS) entry which is preliminary data.</text>
</comment>
<gene>
    <name evidence="1" type="ORF">JCR31_28170</name>
</gene>
<reference evidence="1 2" key="1">
    <citation type="submission" date="2020-12" db="EMBL/GenBank/DDBJ databases">
        <title>Genome assembly for a thermostable protease producing Bacillus cereus MAKP1 strain isolated from chicken gut.</title>
        <authorList>
            <person name="Malaviya A."/>
        </authorList>
    </citation>
    <scope>NUCLEOTIDE SEQUENCE [LARGE SCALE GENOMIC DNA]</scope>
    <source>
        <strain evidence="1 2">MAKP1</strain>
    </source>
</reference>
<accession>A0ABD4LM30</accession>
<organism evidence="1 2">
    <name type="scientific">Bacillus cereus</name>
    <dbReference type="NCBI Taxonomy" id="1396"/>
    <lineage>
        <taxon>Bacteria</taxon>
        <taxon>Bacillati</taxon>
        <taxon>Bacillota</taxon>
        <taxon>Bacilli</taxon>
        <taxon>Bacillales</taxon>
        <taxon>Bacillaceae</taxon>
        <taxon>Bacillus</taxon>
        <taxon>Bacillus cereus group</taxon>
    </lineage>
</organism>
<name>A0ABD4LM30_BACCE</name>
<protein>
    <submittedName>
        <fullName evidence="1">Uncharacterized protein</fullName>
    </submittedName>
</protein>
<evidence type="ECO:0000313" key="1">
    <source>
        <dbReference type="EMBL" id="MBK1611721.1"/>
    </source>
</evidence>
<evidence type="ECO:0000313" key="2">
    <source>
        <dbReference type="Proteomes" id="UP000613452"/>
    </source>
</evidence>
<sequence>MTSLKNVADVKFFDKETGEEVAFTEGTVESSCQSPPSPSDEIRSMSYSATLMVDSFRALYGYDNRSLNDYLRTGIEARMHREFLRRYYTSKRRAVVFIGG</sequence>
<dbReference type="RefSeq" id="WP_200152561.1">
    <property type="nucleotide sequence ID" value="NZ_JAEFBZ010000007.1"/>
</dbReference>
<proteinExistence type="predicted"/>
<dbReference type="EMBL" id="JAEFBZ010000007">
    <property type="protein sequence ID" value="MBK1611721.1"/>
    <property type="molecule type" value="Genomic_DNA"/>
</dbReference>
<dbReference type="AlphaFoldDB" id="A0ABD4LM30"/>